<dbReference type="Gene3D" id="1.20.5.1930">
    <property type="match status" value="1"/>
</dbReference>
<dbReference type="InterPro" id="IPR005467">
    <property type="entry name" value="His_kinase_dom"/>
</dbReference>
<dbReference type="CDD" id="cd16917">
    <property type="entry name" value="HATPase_UhpB-NarQ-NarX-like"/>
    <property type="match status" value="1"/>
</dbReference>
<keyword evidence="5" id="KW-0547">Nucleotide-binding</keyword>
<dbReference type="PANTHER" id="PTHR24421">
    <property type="entry name" value="NITRATE/NITRITE SENSOR PROTEIN NARX-RELATED"/>
    <property type="match status" value="1"/>
</dbReference>
<dbReference type="GO" id="GO:0016020">
    <property type="term" value="C:membrane"/>
    <property type="evidence" value="ECO:0007669"/>
    <property type="project" value="InterPro"/>
</dbReference>
<feature type="repeat" description="TPR" evidence="9">
    <location>
        <begin position="215"/>
        <end position="248"/>
    </location>
</feature>
<dbReference type="PANTHER" id="PTHR24421:SF10">
    <property type="entry name" value="NITRATE_NITRITE SENSOR PROTEIN NARQ"/>
    <property type="match status" value="1"/>
</dbReference>
<dbReference type="OrthoDB" id="9778366at2"/>
<keyword evidence="4 13" id="KW-0808">Transferase</keyword>
<protein>
    <recommendedName>
        <fullName evidence="2">histidine kinase</fullName>
        <ecNumber evidence="2">2.7.13.3</ecNumber>
    </recommendedName>
</protein>
<feature type="coiled-coil region" evidence="10">
    <location>
        <begin position="344"/>
        <end position="371"/>
    </location>
</feature>
<evidence type="ECO:0000256" key="2">
    <source>
        <dbReference type="ARBA" id="ARBA00012438"/>
    </source>
</evidence>
<dbReference type="Proteomes" id="UP000007599">
    <property type="component" value="Chromosome I"/>
</dbReference>
<keyword evidence="8" id="KW-0902">Two-component regulatory system</keyword>
<dbReference type="SUPFAM" id="SSF55874">
    <property type="entry name" value="ATPase domain of HSP90 chaperone/DNA topoisomerase II/histidine kinase"/>
    <property type="match status" value="1"/>
</dbReference>
<name>H8XPR3_FLAIG</name>
<dbReference type="PROSITE" id="PS50109">
    <property type="entry name" value="HIS_KIN"/>
    <property type="match status" value="1"/>
</dbReference>
<feature type="repeat" description="TPR" evidence="9">
    <location>
        <begin position="94"/>
        <end position="127"/>
    </location>
</feature>
<evidence type="ECO:0000256" key="7">
    <source>
        <dbReference type="ARBA" id="ARBA00022840"/>
    </source>
</evidence>
<evidence type="ECO:0000256" key="6">
    <source>
        <dbReference type="ARBA" id="ARBA00022777"/>
    </source>
</evidence>
<keyword evidence="11" id="KW-1133">Transmembrane helix</keyword>
<dbReference type="Gene3D" id="3.30.565.10">
    <property type="entry name" value="Histidine kinase-like ATPase, C-terminal domain"/>
    <property type="match status" value="1"/>
</dbReference>
<dbReference type="PATRIC" id="fig|1094466.5.peg.2164"/>
<keyword evidence="11" id="KW-0472">Membrane</keyword>
<keyword evidence="14" id="KW-1185">Reference proteome</keyword>
<dbReference type="InterPro" id="IPR011990">
    <property type="entry name" value="TPR-like_helical_dom_sf"/>
</dbReference>
<dbReference type="Pfam" id="PF13424">
    <property type="entry name" value="TPR_12"/>
    <property type="match status" value="1"/>
</dbReference>
<dbReference type="AlphaFoldDB" id="H8XPR3"/>
<dbReference type="GO" id="GO:0005524">
    <property type="term" value="F:ATP binding"/>
    <property type="evidence" value="ECO:0007669"/>
    <property type="project" value="UniProtKB-KW"/>
</dbReference>
<feature type="domain" description="Histidine kinase" evidence="12">
    <location>
        <begin position="544"/>
        <end position="631"/>
    </location>
</feature>
<accession>H8XPR3</accession>
<dbReference type="Pfam" id="PF02518">
    <property type="entry name" value="HATPase_c"/>
    <property type="match status" value="1"/>
</dbReference>
<dbReference type="RefSeq" id="WP_014389247.1">
    <property type="nucleotide sequence ID" value="NC_017025.1"/>
</dbReference>
<dbReference type="InterPro" id="IPR011712">
    <property type="entry name" value="Sig_transdc_His_kin_sub3_dim/P"/>
</dbReference>
<dbReference type="InterPro" id="IPR019734">
    <property type="entry name" value="TPR_rpt"/>
</dbReference>
<evidence type="ECO:0000256" key="3">
    <source>
        <dbReference type="ARBA" id="ARBA00022553"/>
    </source>
</evidence>
<proteinExistence type="predicted"/>
<dbReference type="GO" id="GO:0000155">
    <property type="term" value="F:phosphorelay sensor kinase activity"/>
    <property type="evidence" value="ECO:0007669"/>
    <property type="project" value="InterPro"/>
</dbReference>
<evidence type="ECO:0000313" key="14">
    <source>
        <dbReference type="Proteomes" id="UP000007599"/>
    </source>
</evidence>
<dbReference type="SMART" id="SM00387">
    <property type="entry name" value="HATPase_c"/>
    <property type="match status" value="1"/>
</dbReference>
<keyword evidence="10" id="KW-0175">Coiled coil</keyword>
<dbReference type="Gene3D" id="1.25.40.10">
    <property type="entry name" value="Tetratricopeptide repeat domain"/>
    <property type="match status" value="2"/>
</dbReference>
<reference evidence="14" key="2">
    <citation type="submission" date="2012-03" db="EMBL/GenBank/DDBJ databases">
        <title>Complete genome sequence of Flavobacterium indicum GPTSA100-9T, isolated from warm spring water.</title>
        <authorList>
            <person name="Barbier P."/>
            <person name="Houel A."/>
            <person name="Loux V."/>
            <person name="Poulain J."/>
            <person name="Bernardet J.-F."/>
            <person name="Touchon M."/>
            <person name="Duchaud E."/>
        </authorList>
    </citation>
    <scope>NUCLEOTIDE SEQUENCE [LARGE SCALE GENOMIC DNA]</scope>
    <source>
        <strain evidence="14">DSM 17447 / CIP 109464 / GPTSA100-9</strain>
    </source>
</reference>
<evidence type="ECO:0000313" key="13">
    <source>
        <dbReference type="EMBL" id="CCG54129.1"/>
    </source>
</evidence>
<dbReference type="EC" id="2.7.13.3" evidence="2"/>
<evidence type="ECO:0000256" key="4">
    <source>
        <dbReference type="ARBA" id="ARBA00022679"/>
    </source>
</evidence>
<gene>
    <name evidence="13" type="ordered locus">KQS_11035</name>
</gene>
<dbReference type="EMBL" id="HE774682">
    <property type="protein sequence ID" value="CCG54129.1"/>
    <property type="molecule type" value="Genomic_DNA"/>
</dbReference>
<dbReference type="GO" id="GO:0046983">
    <property type="term" value="F:protein dimerization activity"/>
    <property type="evidence" value="ECO:0007669"/>
    <property type="project" value="InterPro"/>
</dbReference>
<dbReference type="SUPFAM" id="SSF48452">
    <property type="entry name" value="TPR-like"/>
    <property type="match status" value="2"/>
</dbReference>
<dbReference type="InterPro" id="IPR003594">
    <property type="entry name" value="HATPase_dom"/>
</dbReference>
<evidence type="ECO:0000256" key="1">
    <source>
        <dbReference type="ARBA" id="ARBA00000085"/>
    </source>
</evidence>
<evidence type="ECO:0000259" key="12">
    <source>
        <dbReference type="PROSITE" id="PS50109"/>
    </source>
</evidence>
<dbReference type="InterPro" id="IPR050482">
    <property type="entry name" value="Sensor_HK_TwoCompSys"/>
</dbReference>
<evidence type="ECO:0000256" key="8">
    <source>
        <dbReference type="ARBA" id="ARBA00023012"/>
    </source>
</evidence>
<dbReference type="Pfam" id="PF13374">
    <property type="entry name" value="TPR_10"/>
    <property type="match status" value="1"/>
</dbReference>
<keyword evidence="9" id="KW-0802">TPR repeat</keyword>
<sequence>MQKHTLLLVFLLLVTNSWSQDLKKILIKAYTSSDSSDYYFQVAKKIIKTPADEGEFYFCKNARHVDYGSSDSAVYYGKIAIDKLKKVNNFNSLFTVYNNLSKVYNKRGKYDEAIKIVFEGLRLAEHEKKENWIAFFNNTLSLNYHDFENYQLGVLHGKKALKYHLGKKNPDIASLYSTLNAIAINYDDWNKPNEALHYHKMVFNYIKGKDTLTISSTYNNIGNTLLKQKKYVEAEKWINRAVKIVEYNARESKDESYYYEQATHYTNLATIASELNEIERAEKLFKQAEFFSRKSNNAEKLRDYYFQKLQFSKKRNNLSETIKDQDNYIKLRDSVYKIESAQAIAEVEAKYENEKKAKALLLAKNKLIEEEIAHGQKTILLYGISLFALFSIIIGFLIYRQQKLKNTQQKQEFELKNAIAEIELQNKLHEQRLAISRDLHDNIGAQLTFIISSIDNLKFGFPNLEQRISSRLSVISNFTQMTIVELRDTIWAMNVNQISFSNLSSRIYNFIEKAKSVKENIQFSFIIPEHLIQKKFSSLVGINLYRTIQEGINNAIKYANADEIAVEVKEFKDFISIEIKDNGIGFNLDQVELGNGLINMQKRIEEIGGNYSLHSTLGNGTTIQIHLKNEE</sequence>
<dbReference type="HOGENOM" id="CLU_000445_106_2_10"/>
<evidence type="ECO:0000256" key="10">
    <source>
        <dbReference type="SAM" id="Coils"/>
    </source>
</evidence>
<keyword evidence="3" id="KW-0597">Phosphoprotein</keyword>
<evidence type="ECO:0000256" key="9">
    <source>
        <dbReference type="PROSITE-ProRule" id="PRU00339"/>
    </source>
</evidence>
<comment type="catalytic activity">
    <reaction evidence="1">
        <text>ATP + protein L-histidine = ADP + protein N-phospho-L-histidine.</text>
        <dbReference type="EC" id="2.7.13.3"/>
    </reaction>
</comment>
<evidence type="ECO:0000256" key="5">
    <source>
        <dbReference type="ARBA" id="ARBA00022741"/>
    </source>
</evidence>
<dbReference type="eggNOG" id="COG4585">
    <property type="taxonomic scope" value="Bacteria"/>
</dbReference>
<keyword evidence="11" id="KW-0812">Transmembrane</keyword>
<keyword evidence="7" id="KW-0067">ATP-binding</keyword>
<dbReference type="SMART" id="SM00028">
    <property type="entry name" value="TPR"/>
    <property type="match status" value="3"/>
</dbReference>
<dbReference type="Pfam" id="PF07730">
    <property type="entry name" value="HisKA_3"/>
    <property type="match status" value="1"/>
</dbReference>
<dbReference type="PROSITE" id="PS50005">
    <property type="entry name" value="TPR"/>
    <property type="match status" value="2"/>
</dbReference>
<dbReference type="InterPro" id="IPR036890">
    <property type="entry name" value="HATPase_C_sf"/>
</dbReference>
<dbReference type="KEGG" id="fin:KQS_11035"/>
<reference evidence="13 14" key="1">
    <citation type="journal article" date="2012" name="J. Bacteriol.">
        <title>Complete Genome Sequence of Flavobacterium indicum GPSTA100-9T, Isolated from Warm Spring Water.</title>
        <authorList>
            <person name="Barbier P."/>
            <person name="Houel A."/>
            <person name="Loux V."/>
            <person name="Poulain J."/>
            <person name="Bernardet J.F."/>
            <person name="Touchon M."/>
            <person name="Duchaud E."/>
        </authorList>
    </citation>
    <scope>NUCLEOTIDE SEQUENCE [LARGE SCALE GENOMIC DNA]</scope>
    <source>
        <strain evidence="14">DSM 17447 / CIP 109464 / GPTSA100-9</strain>
    </source>
</reference>
<evidence type="ECO:0000256" key="11">
    <source>
        <dbReference type="SAM" id="Phobius"/>
    </source>
</evidence>
<dbReference type="STRING" id="1094466.KQS_11035"/>
<organism evidence="13 14">
    <name type="scientific">Flavobacterium indicum (strain DSM 17447 / CIP 109464 / GPTSA100-9)</name>
    <dbReference type="NCBI Taxonomy" id="1094466"/>
    <lineage>
        <taxon>Bacteria</taxon>
        <taxon>Pseudomonadati</taxon>
        <taxon>Bacteroidota</taxon>
        <taxon>Flavobacteriia</taxon>
        <taxon>Flavobacteriales</taxon>
        <taxon>Flavobacteriaceae</taxon>
        <taxon>Flavobacterium</taxon>
    </lineage>
</organism>
<keyword evidence="6 13" id="KW-0418">Kinase</keyword>
<feature type="transmembrane region" description="Helical" evidence="11">
    <location>
        <begin position="379"/>
        <end position="399"/>
    </location>
</feature>